<evidence type="ECO:0000256" key="1">
    <source>
        <dbReference type="SAM" id="SignalP"/>
    </source>
</evidence>
<evidence type="ECO:0000313" key="2">
    <source>
        <dbReference type="EMBL" id="KAF1916792.1"/>
    </source>
</evidence>
<organism evidence="2 3">
    <name type="scientific">Ampelomyces quisqualis</name>
    <name type="common">Powdery mildew agent</name>
    <dbReference type="NCBI Taxonomy" id="50730"/>
    <lineage>
        <taxon>Eukaryota</taxon>
        <taxon>Fungi</taxon>
        <taxon>Dikarya</taxon>
        <taxon>Ascomycota</taxon>
        <taxon>Pezizomycotina</taxon>
        <taxon>Dothideomycetes</taxon>
        <taxon>Pleosporomycetidae</taxon>
        <taxon>Pleosporales</taxon>
        <taxon>Pleosporineae</taxon>
        <taxon>Phaeosphaeriaceae</taxon>
        <taxon>Ampelomyces</taxon>
    </lineage>
</organism>
<reference evidence="2" key="1">
    <citation type="journal article" date="2020" name="Stud. Mycol.">
        <title>101 Dothideomycetes genomes: a test case for predicting lifestyles and emergence of pathogens.</title>
        <authorList>
            <person name="Haridas S."/>
            <person name="Albert R."/>
            <person name="Binder M."/>
            <person name="Bloem J."/>
            <person name="Labutti K."/>
            <person name="Salamov A."/>
            <person name="Andreopoulos B."/>
            <person name="Baker S."/>
            <person name="Barry K."/>
            <person name="Bills G."/>
            <person name="Bluhm B."/>
            <person name="Cannon C."/>
            <person name="Castanera R."/>
            <person name="Culley D."/>
            <person name="Daum C."/>
            <person name="Ezra D."/>
            <person name="Gonzalez J."/>
            <person name="Henrissat B."/>
            <person name="Kuo A."/>
            <person name="Liang C."/>
            <person name="Lipzen A."/>
            <person name="Lutzoni F."/>
            <person name="Magnuson J."/>
            <person name="Mondo S."/>
            <person name="Nolan M."/>
            <person name="Ohm R."/>
            <person name="Pangilinan J."/>
            <person name="Park H.-J."/>
            <person name="Ramirez L."/>
            <person name="Alfaro M."/>
            <person name="Sun H."/>
            <person name="Tritt A."/>
            <person name="Yoshinaga Y."/>
            <person name="Zwiers L.-H."/>
            <person name="Turgeon B."/>
            <person name="Goodwin S."/>
            <person name="Spatafora J."/>
            <person name="Crous P."/>
            <person name="Grigoriev I."/>
        </authorList>
    </citation>
    <scope>NUCLEOTIDE SEQUENCE</scope>
    <source>
        <strain evidence="2">HMLAC05119</strain>
    </source>
</reference>
<evidence type="ECO:0000313" key="3">
    <source>
        <dbReference type="Proteomes" id="UP000800096"/>
    </source>
</evidence>
<dbReference type="EMBL" id="ML979135">
    <property type="protein sequence ID" value="KAF1916792.1"/>
    <property type="molecule type" value="Genomic_DNA"/>
</dbReference>
<name>A0A6A5QN55_AMPQU</name>
<dbReference type="AlphaFoldDB" id="A0A6A5QN55"/>
<feature type="signal peptide" evidence="1">
    <location>
        <begin position="1"/>
        <end position="19"/>
    </location>
</feature>
<dbReference type="Proteomes" id="UP000800096">
    <property type="component" value="Unassembled WGS sequence"/>
</dbReference>
<keyword evidence="3" id="KW-1185">Reference proteome</keyword>
<accession>A0A6A5QN55</accession>
<protein>
    <submittedName>
        <fullName evidence="2">Uncharacterized protein</fullName>
    </submittedName>
</protein>
<sequence length="166" mass="18357">MIPAMLWLASRMCFPVACSIINRAKSSSTIPQAARPLRAVPSRVCATKVWTGTRGAGVHPSVNPSQSVIEARPYIGVIQTQRDRERHGVGNVDAWMRALLLADSQLHTPLFLYELGDARYKWTSYSSNDCQPLLGPVLRSGRRRILFATSPTVCLPLRSRSARKNG</sequence>
<feature type="chain" id="PRO_5025338417" evidence="1">
    <location>
        <begin position="20"/>
        <end position="166"/>
    </location>
</feature>
<gene>
    <name evidence="2" type="ORF">BDU57DRAFT_244427</name>
</gene>
<keyword evidence="1" id="KW-0732">Signal</keyword>
<proteinExistence type="predicted"/>